<dbReference type="PANTHER" id="PTHR11638:SF18">
    <property type="entry name" value="HEAT SHOCK PROTEIN 104"/>
    <property type="match status" value="1"/>
</dbReference>
<dbReference type="SMART" id="SM01086">
    <property type="entry name" value="ClpB_D2-small"/>
    <property type="match status" value="1"/>
</dbReference>
<dbReference type="PROSITE" id="PS00870">
    <property type="entry name" value="CLPAB_1"/>
    <property type="match status" value="1"/>
</dbReference>
<protein>
    <recommendedName>
        <fullName evidence="11">NDP-hexose 4-ketoreductase</fullName>
    </recommendedName>
</protein>
<dbReference type="InterPro" id="IPR041546">
    <property type="entry name" value="ClpA/ClpB_AAA_lid"/>
</dbReference>
<evidence type="ECO:0000313" key="10">
    <source>
        <dbReference type="Proteomes" id="UP000230052"/>
    </source>
</evidence>
<accession>A0A2J0L210</accession>
<feature type="domain" description="Clp R" evidence="8">
    <location>
        <begin position="2"/>
        <end position="145"/>
    </location>
</feature>
<evidence type="ECO:0000259" key="7">
    <source>
        <dbReference type="PROSITE" id="PS50151"/>
    </source>
</evidence>
<dbReference type="PRINTS" id="PR00300">
    <property type="entry name" value="CLPPROTEASEA"/>
</dbReference>
<keyword evidence="1 5" id="KW-0677">Repeat</keyword>
<dbReference type="Pfam" id="PF02861">
    <property type="entry name" value="Clp_N"/>
    <property type="match status" value="1"/>
</dbReference>
<dbReference type="InterPro" id="IPR001270">
    <property type="entry name" value="ClpA/B"/>
</dbReference>
<dbReference type="CDD" id="cd00009">
    <property type="entry name" value="AAA"/>
    <property type="match status" value="1"/>
</dbReference>
<name>A0A2J0L210_9BACT</name>
<keyword evidence="3" id="KW-0067">ATP-binding</keyword>
<dbReference type="InterPro" id="IPR027417">
    <property type="entry name" value="P-loop_NTPase"/>
</dbReference>
<dbReference type="GO" id="GO:0034605">
    <property type="term" value="P:cellular response to heat"/>
    <property type="evidence" value="ECO:0007669"/>
    <property type="project" value="TreeGrafter"/>
</dbReference>
<dbReference type="Pfam" id="PF07724">
    <property type="entry name" value="AAA_2"/>
    <property type="match status" value="1"/>
</dbReference>
<dbReference type="PROSITE" id="PS51903">
    <property type="entry name" value="CLP_R"/>
    <property type="match status" value="1"/>
</dbReference>
<dbReference type="SUPFAM" id="SSF52540">
    <property type="entry name" value="P-loop containing nucleoside triphosphate hydrolases"/>
    <property type="match status" value="2"/>
</dbReference>
<evidence type="ECO:0000256" key="6">
    <source>
        <dbReference type="SAM" id="Coils"/>
    </source>
</evidence>
<dbReference type="GO" id="GO:0005524">
    <property type="term" value="F:ATP binding"/>
    <property type="evidence" value="ECO:0007669"/>
    <property type="project" value="UniProtKB-KW"/>
</dbReference>
<dbReference type="InterPro" id="IPR018368">
    <property type="entry name" value="ClpA/B_CS1"/>
</dbReference>
<dbReference type="FunFam" id="3.40.50.300:FF:000010">
    <property type="entry name" value="Chaperone clpB 1, putative"/>
    <property type="match status" value="1"/>
</dbReference>
<evidence type="ECO:0000256" key="4">
    <source>
        <dbReference type="ARBA" id="ARBA00023186"/>
    </source>
</evidence>
<dbReference type="SMART" id="SM00382">
    <property type="entry name" value="AAA"/>
    <property type="match status" value="2"/>
</dbReference>
<evidence type="ECO:0008006" key="11">
    <source>
        <dbReference type="Google" id="ProtNLM"/>
    </source>
</evidence>
<dbReference type="InterPro" id="IPR019489">
    <property type="entry name" value="Clp_ATPase_C"/>
</dbReference>
<dbReference type="Gene3D" id="4.10.860.10">
    <property type="entry name" value="UVR domain"/>
    <property type="match status" value="1"/>
</dbReference>
<dbReference type="Gene3D" id="1.10.8.60">
    <property type="match status" value="2"/>
</dbReference>
<evidence type="ECO:0000256" key="1">
    <source>
        <dbReference type="ARBA" id="ARBA00022737"/>
    </source>
</evidence>
<evidence type="ECO:0000256" key="5">
    <source>
        <dbReference type="PROSITE-ProRule" id="PRU01251"/>
    </source>
</evidence>
<gene>
    <name evidence="9" type="ORF">COS99_01920</name>
</gene>
<dbReference type="Gene3D" id="1.10.1780.10">
    <property type="entry name" value="Clp, N-terminal domain"/>
    <property type="match status" value="1"/>
</dbReference>
<dbReference type="EMBL" id="PEWV01000018">
    <property type="protein sequence ID" value="PIU42133.1"/>
    <property type="molecule type" value="Genomic_DNA"/>
</dbReference>
<dbReference type="InterPro" id="IPR036628">
    <property type="entry name" value="Clp_N_dom_sf"/>
</dbReference>
<dbReference type="InterPro" id="IPR003593">
    <property type="entry name" value="AAA+_ATPase"/>
</dbReference>
<evidence type="ECO:0000313" key="9">
    <source>
        <dbReference type="EMBL" id="PIU42133.1"/>
    </source>
</evidence>
<evidence type="ECO:0000256" key="3">
    <source>
        <dbReference type="ARBA" id="ARBA00022840"/>
    </source>
</evidence>
<keyword evidence="2" id="KW-0547">Nucleotide-binding</keyword>
<evidence type="ECO:0000259" key="8">
    <source>
        <dbReference type="PROSITE" id="PS51903"/>
    </source>
</evidence>
<dbReference type="Pfam" id="PF17871">
    <property type="entry name" value="AAA_lid_9"/>
    <property type="match status" value="1"/>
</dbReference>
<dbReference type="PANTHER" id="PTHR11638">
    <property type="entry name" value="ATP-DEPENDENT CLP PROTEASE"/>
    <property type="match status" value="1"/>
</dbReference>
<dbReference type="GO" id="GO:0005737">
    <property type="term" value="C:cytoplasm"/>
    <property type="evidence" value="ECO:0007669"/>
    <property type="project" value="TreeGrafter"/>
</dbReference>
<dbReference type="PROSITE" id="PS50151">
    <property type="entry name" value="UVR"/>
    <property type="match status" value="1"/>
</dbReference>
<dbReference type="InterPro" id="IPR050130">
    <property type="entry name" value="ClpA_ClpB"/>
</dbReference>
<dbReference type="AlphaFoldDB" id="A0A2J0L210"/>
<dbReference type="InterPro" id="IPR003959">
    <property type="entry name" value="ATPase_AAA_core"/>
</dbReference>
<sequence length="817" mass="91313">MFNRFTERARKVILLAKEEAKRFNHDYIGTEHILLGLVREGEGVAAAVLASLGLDLDKIRLEVEKLVQPGPSTVVSGDIPFTPKAKKVIELSMDEARALNHNYIGTEHLLLGLLREGEGVGAQVLMNLGLDLERVRSEVMQILGSAIPGFGVGPKTTKGKTPALDAFGRDLTKLAKQNKLDPVIGRANEIERVIQILGRRTKNNPVLLGEAGVGKTAIVEGIAQQIIASDVPEILLKKRIVILDLALMVAGTKYRGQFEERIKAVMDEIKHSEDVIVFIDELHTLVGAGGAEGAIDASNILKPALSRGEIQCIGATTLDEYRKHIEKDAALERRFQTIMVEPPSVKETIEILKGLRDKYEVHHGVKFSDEALEAAAKLSDRYITGRFLPDKAIDLMDEAGSRARLSVMVAPEEVKKIEEKLEEATREKGASVKDQDFEKAAKYRDLERRTKEELEKVKQAWKETKRSKNIEVTAEDISTIVSKWTGIPLIRLEEKESEKFLKIEEGLHNRVIGQEEAISAIARAVRRSRAGIKDPKRPIGSFVFLGPTGVGKTLLGKALAEYIFGDENAMIQIDMSEYMEKFNVSRLVGAPPGYVGYEEGGQLTERVRRKPYSVVLLDELEKAHPDVFNILLQVLEEGRLTDSFGRKVDFKNVILIMTSNIGAEMLKKHGSIGFKADSDDADYDDMKKRLLDEVKKTFKPEFLNRVDDIIIFKRLTKNELYKIIDIEIGDVEKRLAEQDVKLELDSSAKGFLIERGFDPVFGARPLKRIIQRFLEDPLAEEIISGKFKKGSHCKVVAQVDHLNFTTSYEEEKISKPT</sequence>
<dbReference type="Pfam" id="PF10431">
    <property type="entry name" value="ClpB_D2-small"/>
    <property type="match status" value="1"/>
</dbReference>
<dbReference type="GO" id="GO:0016887">
    <property type="term" value="F:ATP hydrolysis activity"/>
    <property type="evidence" value="ECO:0007669"/>
    <property type="project" value="InterPro"/>
</dbReference>
<organism evidence="9 10">
    <name type="scientific">Candidatus Aquitaenariimonas noxiae</name>
    <dbReference type="NCBI Taxonomy" id="1974741"/>
    <lineage>
        <taxon>Bacteria</taxon>
        <taxon>Pseudomonadati</taxon>
        <taxon>Candidatus Omnitrophota</taxon>
        <taxon>Candidatus Aquitaenariimonas</taxon>
    </lineage>
</organism>
<dbReference type="InterPro" id="IPR001943">
    <property type="entry name" value="UVR_dom"/>
</dbReference>
<feature type="coiled-coil region" evidence="6">
    <location>
        <begin position="407"/>
        <end position="471"/>
    </location>
</feature>
<reference evidence="9 10" key="1">
    <citation type="submission" date="2017-09" db="EMBL/GenBank/DDBJ databases">
        <title>Depth-based differentiation of microbial function through sediment-hosted aquifers and enrichment of novel symbionts in the deep terrestrial subsurface.</title>
        <authorList>
            <person name="Probst A.J."/>
            <person name="Ladd B."/>
            <person name="Jarett J.K."/>
            <person name="Geller-Mcgrath D.E."/>
            <person name="Sieber C.M."/>
            <person name="Emerson J.B."/>
            <person name="Anantharaman K."/>
            <person name="Thomas B.C."/>
            <person name="Malmstrom R."/>
            <person name="Stieglmeier M."/>
            <person name="Klingl A."/>
            <person name="Woyke T."/>
            <person name="Ryan C.M."/>
            <person name="Banfield J.F."/>
        </authorList>
    </citation>
    <scope>NUCLEOTIDE SEQUENCE [LARGE SCALE GENOMIC DNA]</scope>
    <source>
        <strain evidence="9">CG07_land_8_20_14_0_80_42_15</strain>
    </source>
</reference>
<keyword evidence="6" id="KW-0175">Coiled coil</keyword>
<evidence type="ECO:0000256" key="2">
    <source>
        <dbReference type="ARBA" id="ARBA00022741"/>
    </source>
</evidence>
<dbReference type="Gene3D" id="3.40.50.300">
    <property type="entry name" value="P-loop containing nucleotide triphosphate hydrolases"/>
    <property type="match status" value="2"/>
</dbReference>
<dbReference type="Pfam" id="PF00004">
    <property type="entry name" value="AAA"/>
    <property type="match status" value="1"/>
</dbReference>
<dbReference type="FunFam" id="3.40.50.300:FF:000025">
    <property type="entry name" value="ATP-dependent Clp protease subunit"/>
    <property type="match status" value="1"/>
</dbReference>
<dbReference type="CDD" id="cd19499">
    <property type="entry name" value="RecA-like_ClpB_Hsp104-like"/>
    <property type="match status" value="1"/>
</dbReference>
<dbReference type="Proteomes" id="UP000230052">
    <property type="component" value="Unassembled WGS sequence"/>
</dbReference>
<dbReference type="SUPFAM" id="SSF81923">
    <property type="entry name" value="Double Clp-N motif"/>
    <property type="match status" value="1"/>
</dbReference>
<dbReference type="InterPro" id="IPR004176">
    <property type="entry name" value="Clp_R_N"/>
</dbReference>
<feature type="domain" description="UVR" evidence="7">
    <location>
        <begin position="418"/>
        <end position="453"/>
    </location>
</feature>
<proteinExistence type="predicted"/>
<keyword evidence="4" id="KW-0143">Chaperone</keyword>
<comment type="caution">
    <text evidence="9">The sequence shown here is derived from an EMBL/GenBank/DDBJ whole genome shotgun (WGS) entry which is preliminary data.</text>
</comment>